<dbReference type="Gene3D" id="1.10.3130.20">
    <property type="entry name" value="Phycobilisome linker domain"/>
    <property type="match status" value="2"/>
</dbReference>
<sequence length="730" mass="76198">MASVQASGTVPATILENNQPGDWSATLVLSGATGALDVALTGTFAALFTATLDKRSGVVTIVPALSLDREAFSSTTAPVFTFGLSVKLPGGWQDVGQTWSVSLQGVDDAPPRTLAFTSGGTVLETDIGAEIGMIQATDPDTSTVSLTYSVIWPDSAWFELVGRTLKLRDGVDLLREGGTTREVLIEVSDGKQSAAFALAVKVLNVTSEDDLPAPPPVLVPPVVSPPVVSPPVISPPVVSPPIVSPPVVSPPIVSPPVVSPPVVSPPVISPPVVSPPVVSPPVVSPPIVSPPVVSPPVVSPPVVSPPVVSPPVVSPPVVSPPIVSPPVVSPPVVSPPVVSPPVASPPVVSPPVVSPPIVSPPVVSPPVVSPPVISPPIVSPPVVVPPIVSPPVVSPPVVSPPVVSPPVVSPPPPEPVAVPLLLGETKHGFTQVSADVVQSVHFVWNAESIATDAKNMTKVQFPGGETVWIPPVARIEFQNGHIDFSGQSQTAEVVRVYGTILGREPEAKGLTYWVEHMQKGMTVAEVSESFFDSPEFIARFGGLSHQALVISLYREALGREPEAGGLAYHLARLDAGQDRGQIIANFVQSPEAARNFEAKHPAGVWVADSYATMVGMAYDAVFDRPPDRDGLAFWTSKLASGQLGTRDLIQSIAGSAEFQARHAQESDDQYVASIYRSALEREPEPAGVAYWVQHLASHALDRIDVVMMIGLSPEQQESFARHPVGDAFLG</sequence>
<evidence type="ECO:0000313" key="3">
    <source>
        <dbReference type="Proteomes" id="UP000626026"/>
    </source>
</evidence>
<dbReference type="InterPro" id="IPR002126">
    <property type="entry name" value="Cadherin-like_dom"/>
</dbReference>
<dbReference type="RefSeq" id="WP_187783129.1">
    <property type="nucleotide sequence ID" value="NZ_JACTVA010000004.1"/>
</dbReference>
<dbReference type="Proteomes" id="UP000626026">
    <property type="component" value="Unassembled WGS sequence"/>
</dbReference>
<keyword evidence="3" id="KW-1185">Reference proteome</keyword>
<dbReference type="InterPro" id="IPR025282">
    <property type="entry name" value="DUF4214"/>
</dbReference>
<dbReference type="SUPFAM" id="SSF49313">
    <property type="entry name" value="Cadherin-like"/>
    <property type="match status" value="1"/>
</dbReference>
<evidence type="ECO:0000313" key="2">
    <source>
        <dbReference type="EMBL" id="MBC9205954.1"/>
    </source>
</evidence>
<dbReference type="Pfam" id="PF13946">
    <property type="entry name" value="DUF4214"/>
    <property type="match status" value="2"/>
</dbReference>
<dbReference type="InterPro" id="IPR038255">
    <property type="entry name" value="PBS_linker_sf"/>
</dbReference>
<dbReference type="CDD" id="cd11304">
    <property type="entry name" value="Cadherin_repeat"/>
    <property type="match status" value="1"/>
</dbReference>
<reference evidence="2 3" key="1">
    <citation type="journal article" date="2013" name="Int. J. Syst. Evol. Microbiol.">
        <title>Roseomonas aerophila sp. nov., isolated from air.</title>
        <authorList>
            <person name="Kim S.J."/>
            <person name="Weon H.Y."/>
            <person name="Ahn J.H."/>
            <person name="Hong S.B."/>
            <person name="Seok S.J."/>
            <person name="Whang K.S."/>
            <person name="Kwon S.W."/>
        </authorList>
    </citation>
    <scope>NUCLEOTIDE SEQUENCE [LARGE SCALE GENOMIC DNA]</scope>
    <source>
        <strain evidence="2 3">NBRC 108923</strain>
    </source>
</reference>
<dbReference type="Gene3D" id="2.60.40.60">
    <property type="entry name" value="Cadherins"/>
    <property type="match status" value="1"/>
</dbReference>
<proteinExistence type="predicted"/>
<feature type="domain" description="Cadherin" evidence="1">
    <location>
        <begin position="128"/>
        <end position="218"/>
    </location>
</feature>
<comment type="caution">
    <text evidence="2">The sequence shown here is derived from an EMBL/GenBank/DDBJ whole genome shotgun (WGS) entry which is preliminary data.</text>
</comment>
<accession>A0ABR7RHC0</accession>
<dbReference type="EMBL" id="JACTVA010000004">
    <property type="protein sequence ID" value="MBC9205954.1"/>
    <property type="molecule type" value="Genomic_DNA"/>
</dbReference>
<organism evidence="2 3">
    <name type="scientific">Teichococcus aerophilus</name>
    <dbReference type="NCBI Taxonomy" id="1224513"/>
    <lineage>
        <taxon>Bacteria</taxon>
        <taxon>Pseudomonadati</taxon>
        <taxon>Pseudomonadota</taxon>
        <taxon>Alphaproteobacteria</taxon>
        <taxon>Acetobacterales</taxon>
        <taxon>Roseomonadaceae</taxon>
        <taxon>Roseomonas</taxon>
    </lineage>
</organism>
<dbReference type="InterPro" id="IPR015919">
    <property type="entry name" value="Cadherin-like_sf"/>
</dbReference>
<name>A0ABR7RHC0_9PROT</name>
<dbReference type="PROSITE" id="PS50268">
    <property type="entry name" value="CADHERIN_2"/>
    <property type="match status" value="1"/>
</dbReference>
<evidence type="ECO:0000259" key="1">
    <source>
        <dbReference type="PROSITE" id="PS50268"/>
    </source>
</evidence>
<gene>
    <name evidence="2" type="ORF">IBL26_03825</name>
</gene>
<protein>
    <submittedName>
        <fullName evidence="2">DUF4214 domain-containing protein</fullName>
    </submittedName>
</protein>